<dbReference type="SUPFAM" id="SSF55785">
    <property type="entry name" value="PYP-like sensor domain (PAS domain)"/>
    <property type="match status" value="1"/>
</dbReference>
<dbReference type="CDD" id="cd00130">
    <property type="entry name" value="PAS"/>
    <property type="match status" value="1"/>
</dbReference>
<dbReference type="Pfam" id="PF18947">
    <property type="entry name" value="HAMP_2"/>
    <property type="match status" value="1"/>
</dbReference>
<dbReference type="GO" id="GO:0006935">
    <property type="term" value="P:chemotaxis"/>
    <property type="evidence" value="ECO:0007669"/>
    <property type="project" value="TreeGrafter"/>
</dbReference>
<keyword evidence="8" id="KW-1185">Reference proteome</keyword>
<proteinExistence type="inferred from homology"/>
<dbReference type="GO" id="GO:0004888">
    <property type="term" value="F:transmembrane signaling receptor activity"/>
    <property type="evidence" value="ECO:0007669"/>
    <property type="project" value="TreeGrafter"/>
</dbReference>
<sequence>MSPQSGQKLVRQERMEIVRKRLQANLQEAEVNARIKVALDSVSVPVRIADQEGKITYINHALQETLSKNEAAFRKQIPGFSADKVVGNSIGIFYSDPAPAIERLRQLNTTIRTRLQLGGREYDVITNPTYSNTGEKIGTVGQWIDMTEQLAIEKEIAHIVDAAVAGDFSQTIQVANKTGFYLQLAEGMNQLMQTSAAGLNDLARVLSAMANGDLTQKITADYAGTFGQLKEDSNATSEKLATIINDVRSAADALTAASEQISATAQSLSQAATEQASGVEEVSASVVQMSASVNQNTDNAKITDGIASSSAKQAQETGHAVMQTIQAMRDIAGKITIIDDIAYQTNMLALNAAIEAARAGVHGKGFAVVAAEVRKLAERSQIAAREIGELAEGSVEVSEQAGQLLREMMPSIAKTSDLVTEITAASEEQASGLSQISHSMEYLNQVTGQNASAAEQLAATSEEMSGQAEQLQDLMHFFSTHSK</sequence>
<comment type="subcellular location">
    <subcellularLocation>
        <location evidence="1">Membrane</location>
    </subcellularLocation>
</comment>
<dbReference type="InterPro" id="IPR035965">
    <property type="entry name" value="PAS-like_dom_sf"/>
</dbReference>
<evidence type="ECO:0000259" key="6">
    <source>
        <dbReference type="PROSITE" id="PS50885"/>
    </source>
</evidence>
<evidence type="ECO:0000256" key="1">
    <source>
        <dbReference type="ARBA" id="ARBA00004370"/>
    </source>
</evidence>
<dbReference type="InterPro" id="IPR004089">
    <property type="entry name" value="MCPsignal_dom"/>
</dbReference>
<dbReference type="FunFam" id="1.10.287.950:FF:000001">
    <property type="entry name" value="Methyl-accepting chemotaxis sensory transducer"/>
    <property type="match status" value="1"/>
</dbReference>
<dbReference type="GO" id="GO:0007165">
    <property type="term" value="P:signal transduction"/>
    <property type="evidence" value="ECO:0007669"/>
    <property type="project" value="UniProtKB-KW"/>
</dbReference>
<dbReference type="PANTHER" id="PTHR43531:SF14">
    <property type="entry name" value="METHYL-ACCEPTING CHEMOTAXIS PROTEIN I-RELATED"/>
    <property type="match status" value="1"/>
</dbReference>
<dbReference type="InterPro" id="IPR003660">
    <property type="entry name" value="HAMP_dom"/>
</dbReference>
<dbReference type="SMART" id="SM00283">
    <property type="entry name" value="MA"/>
    <property type="match status" value="1"/>
</dbReference>
<dbReference type="EMBL" id="JAGSPJ010000002">
    <property type="protein sequence ID" value="MBR7799547.1"/>
    <property type="molecule type" value="Genomic_DNA"/>
</dbReference>
<evidence type="ECO:0000313" key="7">
    <source>
        <dbReference type="EMBL" id="MBR7799547.1"/>
    </source>
</evidence>
<name>A0A941IEM5_9BURK</name>
<dbReference type="Proteomes" id="UP000678545">
    <property type="component" value="Unassembled WGS sequence"/>
</dbReference>
<protein>
    <submittedName>
        <fullName evidence="7">Chemotaxis protein</fullName>
    </submittedName>
</protein>
<dbReference type="Gene3D" id="1.10.287.950">
    <property type="entry name" value="Methyl-accepting chemotaxis protein"/>
    <property type="match status" value="1"/>
</dbReference>
<evidence type="ECO:0000313" key="8">
    <source>
        <dbReference type="Proteomes" id="UP000678545"/>
    </source>
</evidence>
<evidence type="ECO:0000256" key="3">
    <source>
        <dbReference type="ARBA" id="ARBA00029447"/>
    </source>
</evidence>
<reference evidence="7" key="1">
    <citation type="submission" date="2021-04" db="EMBL/GenBank/DDBJ databases">
        <title>novel species isolated from subtropical streams in China.</title>
        <authorList>
            <person name="Lu H."/>
        </authorList>
    </citation>
    <scope>NUCLEOTIDE SEQUENCE</scope>
    <source>
        <strain evidence="7">FT137W</strain>
    </source>
</reference>
<dbReference type="PROSITE" id="PS50111">
    <property type="entry name" value="CHEMOTAXIS_TRANSDUC_2"/>
    <property type="match status" value="1"/>
</dbReference>
<evidence type="ECO:0000259" key="5">
    <source>
        <dbReference type="PROSITE" id="PS50111"/>
    </source>
</evidence>
<dbReference type="Gene3D" id="3.30.450.20">
    <property type="entry name" value="PAS domain"/>
    <property type="match status" value="1"/>
</dbReference>
<comment type="caution">
    <text evidence="7">The sequence shown here is derived from an EMBL/GenBank/DDBJ whole genome shotgun (WGS) entry which is preliminary data.</text>
</comment>
<comment type="similarity">
    <text evidence="3">Belongs to the methyl-accepting chemotaxis (MCP) protein family.</text>
</comment>
<evidence type="ECO:0000256" key="4">
    <source>
        <dbReference type="PROSITE-ProRule" id="PRU00284"/>
    </source>
</evidence>
<feature type="domain" description="HAMP" evidence="6">
    <location>
        <begin position="193"/>
        <end position="245"/>
    </location>
</feature>
<keyword evidence="2" id="KW-0488">Methylation</keyword>
<keyword evidence="4" id="KW-0807">Transducer</keyword>
<dbReference type="PROSITE" id="PS50885">
    <property type="entry name" value="HAMP"/>
    <property type="match status" value="1"/>
</dbReference>
<dbReference type="AlphaFoldDB" id="A0A941IEM5"/>
<dbReference type="GO" id="GO:0005886">
    <property type="term" value="C:plasma membrane"/>
    <property type="evidence" value="ECO:0007669"/>
    <property type="project" value="TreeGrafter"/>
</dbReference>
<evidence type="ECO:0000256" key="2">
    <source>
        <dbReference type="ARBA" id="ARBA00022481"/>
    </source>
</evidence>
<dbReference type="InterPro" id="IPR051310">
    <property type="entry name" value="MCP_chemotaxis"/>
</dbReference>
<dbReference type="InterPro" id="IPR000014">
    <property type="entry name" value="PAS"/>
</dbReference>
<dbReference type="Pfam" id="PF00015">
    <property type="entry name" value="MCPsignal"/>
    <property type="match status" value="1"/>
</dbReference>
<dbReference type="PANTHER" id="PTHR43531">
    <property type="entry name" value="PROTEIN ICFG"/>
    <property type="match status" value="1"/>
</dbReference>
<accession>A0A941IEM5</accession>
<organism evidence="7 8">
    <name type="scientific">Undibacterium fentianense</name>
    <dbReference type="NCBI Taxonomy" id="2828728"/>
    <lineage>
        <taxon>Bacteria</taxon>
        <taxon>Pseudomonadati</taxon>
        <taxon>Pseudomonadota</taxon>
        <taxon>Betaproteobacteria</taxon>
        <taxon>Burkholderiales</taxon>
        <taxon>Oxalobacteraceae</taxon>
        <taxon>Undibacterium</taxon>
    </lineage>
</organism>
<gene>
    <name evidence="7" type="ORF">KDM90_06010</name>
</gene>
<dbReference type="SUPFAM" id="SSF58104">
    <property type="entry name" value="Methyl-accepting chemotaxis protein (MCP) signaling domain"/>
    <property type="match status" value="1"/>
</dbReference>
<feature type="domain" description="Methyl-accepting transducer" evidence="5">
    <location>
        <begin position="250"/>
        <end position="465"/>
    </location>
</feature>